<organism evidence="2 3">
    <name type="scientific">Desulfotalea psychrophila (strain LSv54 / DSM 12343)</name>
    <dbReference type="NCBI Taxonomy" id="177439"/>
    <lineage>
        <taxon>Bacteria</taxon>
        <taxon>Pseudomonadati</taxon>
        <taxon>Thermodesulfobacteriota</taxon>
        <taxon>Desulfobulbia</taxon>
        <taxon>Desulfobulbales</taxon>
        <taxon>Desulfocapsaceae</taxon>
        <taxon>Desulfotalea</taxon>
    </lineage>
</organism>
<accession>Q6AMD8</accession>
<dbReference type="eggNOG" id="ENOG5032S50">
    <property type="taxonomic scope" value="Bacteria"/>
</dbReference>
<dbReference type="OrthoDB" id="5456013at2"/>
<keyword evidence="1" id="KW-0732">Signal</keyword>
<name>Q6AMD8_DESPS</name>
<dbReference type="EMBL" id="CR522870">
    <property type="protein sequence ID" value="CAG36487.1"/>
    <property type="molecule type" value="Genomic_DNA"/>
</dbReference>
<keyword evidence="3" id="KW-1185">Reference proteome</keyword>
<sequence length="196" mass="22762">MQKKNIFLSFFSLIFVLAFAQTVFSEEVPEKISVFSLGSLIASYECPMYNNYLSTKVVPMTGVFRKASLYSGTCKSPGEILKMKFKYRDRSRKFFNALHEKIAEQYDQKGVWEGDSFGILSVWKWHFIDKDGQSVSLAIEYNEKNTELSMGTVIKLAYPVRIEEEKLCIIKKNKIEVERKTLPDIEDLNWQELLPQ</sequence>
<dbReference type="HOGENOM" id="CLU_115765_0_0_7"/>
<gene>
    <name evidence="2" type="ordered locus">DP1758</name>
</gene>
<dbReference type="STRING" id="177439.DP1758"/>
<evidence type="ECO:0000313" key="2">
    <source>
        <dbReference type="EMBL" id="CAG36487.1"/>
    </source>
</evidence>
<dbReference type="RefSeq" id="WP_011188999.1">
    <property type="nucleotide sequence ID" value="NC_006138.1"/>
</dbReference>
<dbReference type="Proteomes" id="UP000000602">
    <property type="component" value="Chromosome"/>
</dbReference>
<evidence type="ECO:0000256" key="1">
    <source>
        <dbReference type="SAM" id="SignalP"/>
    </source>
</evidence>
<feature type="signal peptide" evidence="1">
    <location>
        <begin position="1"/>
        <end position="20"/>
    </location>
</feature>
<proteinExistence type="predicted"/>
<protein>
    <submittedName>
        <fullName evidence="2">Uncharacterized protein</fullName>
    </submittedName>
</protein>
<dbReference type="AlphaFoldDB" id="Q6AMD8"/>
<evidence type="ECO:0000313" key="3">
    <source>
        <dbReference type="Proteomes" id="UP000000602"/>
    </source>
</evidence>
<dbReference type="KEGG" id="dps:DP1758"/>
<feature type="chain" id="PRO_5004270580" evidence="1">
    <location>
        <begin position="21"/>
        <end position="196"/>
    </location>
</feature>
<reference evidence="3" key="1">
    <citation type="journal article" date="2004" name="Environ. Microbiol.">
        <title>The genome of Desulfotalea psychrophila, a sulfate-reducing bacterium from permanently cold Arctic sediments.</title>
        <authorList>
            <person name="Rabus R."/>
            <person name="Ruepp A."/>
            <person name="Frickey T."/>
            <person name="Rattei T."/>
            <person name="Fartmann B."/>
            <person name="Stark M."/>
            <person name="Bauer M."/>
            <person name="Zibat A."/>
            <person name="Lombardot T."/>
            <person name="Becker I."/>
            <person name="Amann J."/>
            <person name="Gellner K."/>
            <person name="Teeling H."/>
            <person name="Leuschner W.D."/>
            <person name="Gloeckner F.-O."/>
            <person name="Lupas A.N."/>
            <person name="Amann R."/>
            <person name="Klenk H.-P."/>
        </authorList>
    </citation>
    <scope>NUCLEOTIDE SEQUENCE [LARGE SCALE GENOMIC DNA]</scope>
    <source>
        <strain evidence="3">DSM 12343 / LSv54</strain>
    </source>
</reference>